<dbReference type="Pfam" id="PF18435">
    <property type="entry name" value="EstA_Ig_like"/>
    <property type="match status" value="1"/>
</dbReference>
<dbReference type="Gene3D" id="3.40.50.1820">
    <property type="entry name" value="alpha/beta hydrolase"/>
    <property type="match status" value="1"/>
</dbReference>
<comment type="caution">
    <text evidence="5">The sequence shown here is derived from an EMBL/GenBank/DDBJ whole genome shotgun (WGS) entry which is preliminary data.</text>
</comment>
<proteinExistence type="predicted"/>
<feature type="domain" description="Esterase Ig-like N-terminal" evidence="4">
    <location>
        <begin position="52"/>
        <end position="179"/>
    </location>
</feature>
<dbReference type="GO" id="GO:0008236">
    <property type="term" value="F:serine-type peptidase activity"/>
    <property type="evidence" value="ECO:0007669"/>
    <property type="project" value="InterPro"/>
</dbReference>
<dbReference type="EMBL" id="QUWV01000003">
    <property type="protein sequence ID" value="RFD21508.1"/>
    <property type="molecule type" value="Genomic_DNA"/>
</dbReference>
<name>A0A371Z4V8_9PROT</name>
<accession>A0A371Z4V8</accession>
<dbReference type="PANTHER" id="PTHR43037:SF1">
    <property type="entry name" value="BLL1128 PROTEIN"/>
    <property type="match status" value="1"/>
</dbReference>
<dbReference type="InterPro" id="IPR050955">
    <property type="entry name" value="Plant_Biomass_Hydrol_Est"/>
</dbReference>
<dbReference type="InterPro" id="IPR041172">
    <property type="entry name" value="EstA_Ig-like_N"/>
</dbReference>
<dbReference type="InterPro" id="IPR001375">
    <property type="entry name" value="Peptidase_S9_cat"/>
</dbReference>
<dbReference type="OrthoDB" id="9767239at2"/>
<sequence length="481" mass="52723">MTVGAVFAGVTAMGSSAQQAHAAGDHGFMAASSGGPDGPGPHKPEKPGLQGICALCEVTGGGEKVYGIAVEYDVAIDPASLTPDTYATAVFPAARGFFAGMPQEPDKNDTTAGPKPRPVAAIYTNTDPALRPDRKSVPGRYVITEFAHDPDLSLPTTDSDRVTVTQDRSVRTTGGAVYAASRTVWTNAGPHGNRVVIRGVDAWEQNHWWWDDTRSAWLEYSIYLPKSFLAEGGENRAYPLVLAVTHSGTSPDGTCAQTLTEQCIASIWSMPEEQDRHECVVVTPRYERTTMNDYWEHTSDVENTYRLVESLLSNTWNYGNPNLADRRDKVLKIDPKRVYCTGWSMGAMTSLWLMAKHPRTFAAGLIIAGQQRPGDVAPLASQKVLIITGSEDDKATPWNEKCIPVWEKAGGRVVRPEELLDPALIFPVDNQRKLTDQVNGYLAQDGNITFLTFDGVDHMGSARKFFYIRAARDWLFRQSKA</sequence>
<gene>
    <name evidence="5" type="ORF">DY926_00715</name>
</gene>
<protein>
    <submittedName>
        <fullName evidence="5">Peptidase</fullName>
    </submittedName>
</protein>
<dbReference type="Proteomes" id="UP000262371">
    <property type="component" value="Unassembled WGS sequence"/>
</dbReference>
<dbReference type="GO" id="GO:0006508">
    <property type="term" value="P:proteolysis"/>
    <property type="evidence" value="ECO:0007669"/>
    <property type="project" value="InterPro"/>
</dbReference>
<dbReference type="Gene3D" id="2.60.40.2180">
    <property type="match status" value="1"/>
</dbReference>
<reference evidence="5 6" key="1">
    <citation type="submission" date="2018-08" db="EMBL/GenBank/DDBJ databases">
        <title>Komagataeibacter sp. AV 382.</title>
        <authorList>
            <person name="Skraban J."/>
            <person name="Trcek J."/>
        </authorList>
    </citation>
    <scope>NUCLEOTIDE SEQUENCE [LARGE SCALE GENOMIC DNA]</scope>
    <source>
        <strain evidence="5 6">AV 382</strain>
    </source>
</reference>
<dbReference type="InterPro" id="IPR029058">
    <property type="entry name" value="AB_hydrolase_fold"/>
</dbReference>
<evidence type="ECO:0000259" key="3">
    <source>
        <dbReference type="Pfam" id="PF00326"/>
    </source>
</evidence>
<evidence type="ECO:0000259" key="4">
    <source>
        <dbReference type="Pfam" id="PF18435"/>
    </source>
</evidence>
<evidence type="ECO:0000313" key="6">
    <source>
        <dbReference type="Proteomes" id="UP000262371"/>
    </source>
</evidence>
<evidence type="ECO:0000256" key="1">
    <source>
        <dbReference type="ARBA" id="ARBA00022729"/>
    </source>
</evidence>
<dbReference type="SUPFAM" id="SSF53474">
    <property type="entry name" value="alpha/beta-Hydrolases"/>
    <property type="match status" value="1"/>
</dbReference>
<keyword evidence="1" id="KW-0732">Signal</keyword>
<feature type="domain" description="Peptidase S9 prolyl oligopeptidase catalytic" evidence="3">
    <location>
        <begin position="333"/>
        <end position="369"/>
    </location>
</feature>
<feature type="region of interest" description="Disordered" evidence="2">
    <location>
        <begin position="21"/>
        <end position="46"/>
    </location>
</feature>
<evidence type="ECO:0000313" key="5">
    <source>
        <dbReference type="EMBL" id="RFD21508.1"/>
    </source>
</evidence>
<evidence type="ECO:0000256" key="2">
    <source>
        <dbReference type="SAM" id="MobiDB-lite"/>
    </source>
</evidence>
<dbReference type="PANTHER" id="PTHR43037">
    <property type="entry name" value="UNNAMED PRODUCT-RELATED"/>
    <property type="match status" value="1"/>
</dbReference>
<dbReference type="AlphaFoldDB" id="A0A371Z4V8"/>
<dbReference type="Pfam" id="PF00326">
    <property type="entry name" value="Peptidase_S9"/>
    <property type="match status" value="1"/>
</dbReference>
<organism evidence="5 6">
    <name type="scientific">Komagataeibacter melaceti</name>
    <dbReference type="NCBI Taxonomy" id="2766577"/>
    <lineage>
        <taxon>Bacteria</taxon>
        <taxon>Pseudomonadati</taxon>
        <taxon>Pseudomonadota</taxon>
        <taxon>Alphaproteobacteria</taxon>
        <taxon>Acetobacterales</taxon>
        <taxon>Acetobacteraceae</taxon>
        <taxon>Komagataeibacter</taxon>
    </lineage>
</organism>
<keyword evidence="6" id="KW-1185">Reference proteome</keyword>